<evidence type="ECO:0000313" key="3">
    <source>
        <dbReference type="EMBL" id="QEX17502.1"/>
    </source>
</evidence>
<gene>
    <name evidence="3" type="ORF">FRZ44_28020</name>
</gene>
<dbReference type="GO" id="GO:0016491">
    <property type="term" value="F:oxidoreductase activity"/>
    <property type="evidence" value="ECO:0007669"/>
    <property type="project" value="UniProtKB-KW"/>
</dbReference>
<dbReference type="PANTHER" id="PTHR42949:SF3">
    <property type="entry name" value="ANAEROBIC GLYCEROL-3-PHOSPHATE DEHYDROGENASE SUBUNIT B"/>
    <property type="match status" value="1"/>
</dbReference>
<dbReference type="Pfam" id="PF07992">
    <property type="entry name" value="Pyr_redox_2"/>
    <property type="match status" value="1"/>
</dbReference>
<dbReference type="PANTHER" id="PTHR42949">
    <property type="entry name" value="ANAEROBIC GLYCEROL-3-PHOSPHATE DEHYDROGENASE SUBUNIT B"/>
    <property type="match status" value="1"/>
</dbReference>
<feature type="domain" description="FAD/NAD(P)-binding" evidence="2">
    <location>
        <begin position="12"/>
        <end position="307"/>
    </location>
</feature>
<dbReference type="Gene3D" id="3.50.50.60">
    <property type="entry name" value="FAD/NAD(P)-binding domain"/>
    <property type="match status" value="2"/>
</dbReference>
<keyword evidence="1" id="KW-0560">Oxidoreductase</keyword>
<dbReference type="InterPro" id="IPR051691">
    <property type="entry name" value="Metab_Enz_Cyan_OpOx_G3PDH"/>
</dbReference>
<dbReference type="AlphaFoldDB" id="A0A5J6MIW3"/>
<protein>
    <recommendedName>
        <fullName evidence="2">FAD/NAD(P)-binding domain-containing protein</fullName>
    </recommendedName>
</protein>
<dbReference type="Proteomes" id="UP000326202">
    <property type="component" value="Chromosome"/>
</dbReference>
<evidence type="ECO:0000313" key="4">
    <source>
        <dbReference type="Proteomes" id="UP000326202"/>
    </source>
</evidence>
<dbReference type="InterPro" id="IPR036188">
    <property type="entry name" value="FAD/NAD-bd_sf"/>
</dbReference>
<proteinExistence type="predicted"/>
<dbReference type="KEGG" id="htq:FRZ44_28020"/>
<sequence length="412" mass="44532">MMDPQPRSSSCRVAIVGGGPAGLGAALALRQRGIDRVVVIEREAEAGGIPRHCGHPVFGWREFGRVLSGPVYARRLRDAALAAGVEIRTRSSVTQLHPGGGVELASPAGLEQLAAERVILATGVRETPRSARLVGGDRPWGVLTTGALQSFVYLERLRPFRRPVIVGTELVSFSAILTARAAGMRPVAMIEENGHTTARWPSAWMARAFGLRLYLGTRLVDIRGNGRVEAVNVETGGKTATIDCDGVIFTGRFLPAAELVRSSPLRWDSGSGGPVIDQFGRCSDPAYFAAGNLLRAVETAGWCHREGRRVGGFVADDLQDRLPRSPRRIELERGPGIKLIVPQAIEVGLTDPSAMLQLRVDRDLSGRLTIDAGGQRLWERRLATRPERRILIPLQALSIPPGVDRLQVGFTP</sequence>
<reference evidence="3 4" key="1">
    <citation type="submission" date="2019-08" db="EMBL/GenBank/DDBJ databases">
        <title>Hyperibacter terrae gen. nov., sp. nov. and Hyperibacter viscosus sp. nov., two new members in the family Rhodospirillaceae isolated from the rhizosphere of Hypericum perforatum.</title>
        <authorList>
            <person name="Noviana Z."/>
        </authorList>
    </citation>
    <scope>NUCLEOTIDE SEQUENCE [LARGE SCALE GENOMIC DNA]</scope>
    <source>
        <strain evidence="3 4">R5913</strain>
    </source>
</reference>
<evidence type="ECO:0000259" key="2">
    <source>
        <dbReference type="Pfam" id="PF07992"/>
    </source>
</evidence>
<dbReference type="EMBL" id="CP042906">
    <property type="protein sequence ID" value="QEX17502.1"/>
    <property type="molecule type" value="Genomic_DNA"/>
</dbReference>
<name>A0A5J6MIW3_9PROT</name>
<dbReference type="PRINTS" id="PR00419">
    <property type="entry name" value="ADXRDTASE"/>
</dbReference>
<accession>A0A5J6MIW3</accession>
<dbReference type="RefSeq" id="WP_225308252.1">
    <property type="nucleotide sequence ID" value="NZ_CP042906.1"/>
</dbReference>
<evidence type="ECO:0000256" key="1">
    <source>
        <dbReference type="ARBA" id="ARBA00023002"/>
    </source>
</evidence>
<dbReference type="InterPro" id="IPR023753">
    <property type="entry name" value="FAD/NAD-binding_dom"/>
</dbReference>
<organism evidence="3 4">
    <name type="scientific">Hypericibacter terrae</name>
    <dbReference type="NCBI Taxonomy" id="2602015"/>
    <lineage>
        <taxon>Bacteria</taxon>
        <taxon>Pseudomonadati</taxon>
        <taxon>Pseudomonadota</taxon>
        <taxon>Alphaproteobacteria</taxon>
        <taxon>Rhodospirillales</taxon>
        <taxon>Dongiaceae</taxon>
        <taxon>Hypericibacter</taxon>
    </lineage>
</organism>
<dbReference type="SUPFAM" id="SSF51905">
    <property type="entry name" value="FAD/NAD(P)-binding domain"/>
    <property type="match status" value="1"/>
</dbReference>
<keyword evidence="4" id="KW-1185">Reference proteome</keyword>